<feature type="binding site" evidence="9">
    <location>
        <position position="11"/>
    </location>
    <ligand>
        <name>substrate</name>
    </ligand>
</feature>
<accession>A0A430A158</accession>
<dbReference type="GO" id="GO:0015937">
    <property type="term" value="P:coenzyme A biosynthetic process"/>
    <property type="evidence" value="ECO:0007669"/>
    <property type="project" value="UniProtKB-UniRule"/>
</dbReference>
<comment type="subcellular location">
    <subcellularLocation>
        <location evidence="9">Cytoplasm</location>
    </subcellularLocation>
</comment>
<dbReference type="OrthoDB" id="9806661at2"/>
<dbReference type="InterPro" id="IPR004821">
    <property type="entry name" value="Cyt_trans-like"/>
</dbReference>
<organism evidence="11 12">
    <name type="scientific">Vagococcus vulneris</name>
    <dbReference type="NCBI Taxonomy" id="1977869"/>
    <lineage>
        <taxon>Bacteria</taxon>
        <taxon>Bacillati</taxon>
        <taxon>Bacillota</taxon>
        <taxon>Bacilli</taxon>
        <taxon>Lactobacillales</taxon>
        <taxon>Enterococcaceae</taxon>
        <taxon>Vagococcus</taxon>
    </lineage>
</organism>
<keyword evidence="1 9" id="KW-0963">Cytoplasm</keyword>
<keyword evidence="6 9" id="KW-0460">Magnesium</keyword>
<evidence type="ECO:0000313" key="11">
    <source>
        <dbReference type="EMBL" id="RSU00145.1"/>
    </source>
</evidence>
<dbReference type="PANTHER" id="PTHR21342:SF1">
    <property type="entry name" value="PHOSPHOPANTETHEINE ADENYLYLTRANSFERASE"/>
    <property type="match status" value="1"/>
</dbReference>
<comment type="caution">
    <text evidence="11">The sequence shown here is derived from an EMBL/GenBank/DDBJ whole genome shotgun (WGS) entry which is preliminary data.</text>
</comment>
<evidence type="ECO:0000256" key="4">
    <source>
        <dbReference type="ARBA" id="ARBA00022741"/>
    </source>
</evidence>
<gene>
    <name evidence="9" type="primary">coaD</name>
    <name evidence="11" type="ORF">CBF37_02265</name>
</gene>
<feature type="binding site" evidence="9">
    <location>
        <position position="90"/>
    </location>
    <ligand>
        <name>substrate</name>
    </ligand>
</feature>
<sequence>MKKRKAIFAGSFDPFTNGHLNTVERASQMFDEIIICIGTNTSKQAFFTSTEKKSLIIEATKCFDNVTVYVNDDELTVAIAKKFEASFLVRGIRNSQDFEYEKNIAFMNSQMAAEIDTVFLLADEKYSSISSSMIKEIAKFNGDISKFVPCNVREAMDKKLRKS</sequence>
<comment type="similarity">
    <text evidence="9">Belongs to the bacterial CoaD family.</text>
</comment>
<dbReference type="Gene3D" id="3.40.50.620">
    <property type="entry name" value="HUPs"/>
    <property type="match status" value="1"/>
</dbReference>
<comment type="pathway">
    <text evidence="9">Cofactor biosynthesis; coenzyme A biosynthesis; CoA from (R)-pantothenate: step 4/5.</text>
</comment>
<evidence type="ECO:0000256" key="8">
    <source>
        <dbReference type="ARBA" id="ARBA00029346"/>
    </source>
</evidence>
<dbReference type="UniPathway" id="UPA00241">
    <property type="reaction ID" value="UER00355"/>
</dbReference>
<evidence type="ECO:0000256" key="3">
    <source>
        <dbReference type="ARBA" id="ARBA00022695"/>
    </source>
</evidence>
<comment type="subunit">
    <text evidence="9">Homohexamer.</text>
</comment>
<comment type="function">
    <text evidence="9">Reversibly transfers an adenylyl group from ATP to 4'-phosphopantetheine, yielding dephospho-CoA (dPCoA) and pyrophosphate.</text>
</comment>
<dbReference type="NCBIfam" id="TIGR01510">
    <property type="entry name" value="coaD_prev_kdtB"/>
    <property type="match status" value="1"/>
</dbReference>
<keyword evidence="4 9" id="KW-0547">Nucleotide-binding</keyword>
<dbReference type="GO" id="GO:0005737">
    <property type="term" value="C:cytoplasm"/>
    <property type="evidence" value="ECO:0007669"/>
    <property type="project" value="UniProtKB-SubCell"/>
</dbReference>
<name>A0A430A158_9ENTE</name>
<feature type="site" description="Transition state stabilizer" evidence="9">
    <location>
        <position position="19"/>
    </location>
</feature>
<comment type="cofactor">
    <cofactor evidence="9">
        <name>Mg(2+)</name>
        <dbReference type="ChEBI" id="CHEBI:18420"/>
    </cofactor>
</comment>
<dbReference type="GO" id="GO:0004595">
    <property type="term" value="F:pantetheine-phosphate adenylyltransferase activity"/>
    <property type="evidence" value="ECO:0007669"/>
    <property type="project" value="UniProtKB-UniRule"/>
</dbReference>
<keyword evidence="12" id="KW-1185">Reference proteome</keyword>
<evidence type="ECO:0000256" key="7">
    <source>
        <dbReference type="ARBA" id="ARBA00022993"/>
    </source>
</evidence>
<feature type="binding site" evidence="9">
    <location>
        <position position="76"/>
    </location>
    <ligand>
        <name>substrate</name>
    </ligand>
</feature>
<feature type="domain" description="Cytidyltransferase-like" evidence="10">
    <location>
        <begin position="7"/>
        <end position="136"/>
    </location>
</feature>
<dbReference type="InterPro" id="IPR001980">
    <property type="entry name" value="PPAT"/>
</dbReference>
<dbReference type="CDD" id="cd02163">
    <property type="entry name" value="PPAT"/>
    <property type="match status" value="1"/>
</dbReference>
<evidence type="ECO:0000256" key="1">
    <source>
        <dbReference type="ARBA" id="ARBA00022490"/>
    </source>
</evidence>
<evidence type="ECO:0000259" key="10">
    <source>
        <dbReference type="Pfam" id="PF01467"/>
    </source>
</evidence>
<dbReference type="HAMAP" id="MF_00151">
    <property type="entry name" value="PPAT_bact"/>
    <property type="match status" value="1"/>
</dbReference>
<dbReference type="EC" id="2.7.7.3" evidence="9"/>
<dbReference type="PRINTS" id="PR01020">
    <property type="entry name" value="LPSBIOSNTHSS"/>
</dbReference>
<evidence type="ECO:0000313" key="12">
    <source>
        <dbReference type="Proteomes" id="UP000287857"/>
    </source>
</evidence>
<dbReference type="Proteomes" id="UP000287857">
    <property type="component" value="Unassembled WGS sequence"/>
</dbReference>
<keyword evidence="7 9" id="KW-0173">Coenzyme A biosynthesis</keyword>
<dbReference type="Pfam" id="PF01467">
    <property type="entry name" value="CTP_transf_like"/>
    <property type="match status" value="1"/>
</dbReference>
<feature type="binding site" evidence="9">
    <location>
        <begin position="126"/>
        <end position="132"/>
    </location>
    <ligand>
        <name>ATP</name>
        <dbReference type="ChEBI" id="CHEBI:30616"/>
    </ligand>
</feature>
<dbReference type="AlphaFoldDB" id="A0A430A158"/>
<feature type="binding site" evidence="9">
    <location>
        <position position="43"/>
    </location>
    <ligand>
        <name>substrate</name>
    </ligand>
</feature>
<protein>
    <recommendedName>
        <fullName evidence="9">Phosphopantetheine adenylyltransferase</fullName>
        <ecNumber evidence="9">2.7.7.3</ecNumber>
    </recommendedName>
    <alternativeName>
        <fullName evidence="9">Dephospho-CoA pyrophosphorylase</fullName>
    </alternativeName>
    <alternativeName>
        <fullName evidence="9">Pantetheine-phosphate adenylyltransferase</fullName>
        <shortName evidence="9">PPAT</shortName>
    </alternativeName>
</protein>
<reference evidence="11 12" key="1">
    <citation type="submission" date="2017-05" db="EMBL/GenBank/DDBJ databases">
        <title>Vagococcus spp. assemblies.</title>
        <authorList>
            <person name="Gulvik C.A."/>
        </authorList>
    </citation>
    <scope>NUCLEOTIDE SEQUENCE [LARGE SCALE GENOMIC DNA]</scope>
    <source>
        <strain evidence="11 12">SS1995</strain>
    </source>
</reference>
<dbReference type="SUPFAM" id="SSF52374">
    <property type="entry name" value="Nucleotidylyl transferase"/>
    <property type="match status" value="1"/>
</dbReference>
<dbReference type="InterPro" id="IPR014729">
    <property type="entry name" value="Rossmann-like_a/b/a_fold"/>
</dbReference>
<feature type="binding site" evidence="9">
    <location>
        <position position="19"/>
    </location>
    <ligand>
        <name>ATP</name>
        <dbReference type="ChEBI" id="CHEBI:30616"/>
    </ligand>
</feature>
<feature type="binding site" evidence="9">
    <location>
        <begin position="11"/>
        <end position="12"/>
    </location>
    <ligand>
        <name>ATP</name>
        <dbReference type="ChEBI" id="CHEBI:30616"/>
    </ligand>
</feature>
<keyword evidence="3 9" id="KW-0548">Nucleotidyltransferase</keyword>
<comment type="catalytic activity">
    <reaction evidence="8 9">
        <text>(R)-4'-phosphopantetheine + ATP + H(+) = 3'-dephospho-CoA + diphosphate</text>
        <dbReference type="Rhea" id="RHEA:19801"/>
        <dbReference type="ChEBI" id="CHEBI:15378"/>
        <dbReference type="ChEBI" id="CHEBI:30616"/>
        <dbReference type="ChEBI" id="CHEBI:33019"/>
        <dbReference type="ChEBI" id="CHEBI:57328"/>
        <dbReference type="ChEBI" id="CHEBI:61723"/>
        <dbReference type="EC" id="2.7.7.3"/>
    </reaction>
</comment>
<evidence type="ECO:0000256" key="9">
    <source>
        <dbReference type="HAMAP-Rule" id="MF_00151"/>
    </source>
</evidence>
<proteinExistence type="inferred from homology"/>
<evidence type="ECO:0000256" key="2">
    <source>
        <dbReference type="ARBA" id="ARBA00022679"/>
    </source>
</evidence>
<dbReference type="EMBL" id="NGJS01000002">
    <property type="protein sequence ID" value="RSU00145.1"/>
    <property type="molecule type" value="Genomic_DNA"/>
</dbReference>
<evidence type="ECO:0000256" key="5">
    <source>
        <dbReference type="ARBA" id="ARBA00022840"/>
    </source>
</evidence>
<evidence type="ECO:0000256" key="6">
    <source>
        <dbReference type="ARBA" id="ARBA00022842"/>
    </source>
</evidence>
<dbReference type="RefSeq" id="WP_125983097.1">
    <property type="nucleotide sequence ID" value="NZ_NGJS01000002.1"/>
</dbReference>
<keyword evidence="2 9" id="KW-0808">Transferase</keyword>
<dbReference type="PANTHER" id="PTHR21342">
    <property type="entry name" value="PHOSPHOPANTETHEINE ADENYLYLTRANSFERASE"/>
    <property type="match status" value="1"/>
</dbReference>
<dbReference type="GO" id="GO:0005524">
    <property type="term" value="F:ATP binding"/>
    <property type="evidence" value="ECO:0007669"/>
    <property type="project" value="UniProtKB-KW"/>
</dbReference>
<feature type="binding site" evidence="9">
    <location>
        <position position="101"/>
    </location>
    <ligand>
        <name>ATP</name>
        <dbReference type="ChEBI" id="CHEBI:30616"/>
    </ligand>
</feature>
<keyword evidence="5 9" id="KW-0067">ATP-binding</keyword>
<dbReference type="NCBIfam" id="TIGR00125">
    <property type="entry name" value="cyt_tran_rel"/>
    <property type="match status" value="1"/>
</dbReference>
<feature type="binding site" evidence="9">
    <location>
        <begin position="91"/>
        <end position="93"/>
    </location>
    <ligand>
        <name>ATP</name>
        <dbReference type="ChEBI" id="CHEBI:30616"/>
    </ligand>
</feature>